<feature type="transmembrane region" description="Helical" evidence="1">
    <location>
        <begin position="277"/>
        <end position="295"/>
    </location>
</feature>
<gene>
    <name evidence="3" type="ORF">DP939_24945</name>
</gene>
<protein>
    <submittedName>
        <fullName evidence="3">Acyltransferase</fullName>
    </submittedName>
</protein>
<dbReference type="Pfam" id="PF01757">
    <property type="entry name" value="Acyl_transf_3"/>
    <property type="match status" value="1"/>
</dbReference>
<dbReference type="PANTHER" id="PTHR36927:SF4">
    <property type="entry name" value="BLR5718 PROTEIN"/>
    <property type="match status" value="1"/>
</dbReference>
<dbReference type="PANTHER" id="PTHR36927">
    <property type="entry name" value="BLR4337 PROTEIN"/>
    <property type="match status" value="1"/>
</dbReference>
<keyword evidence="1" id="KW-0472">Membrane</keyword>
<feature type="transmembrane region" description="Helical" evidence="1">
    <location>
        <begin position="144"/>
        <end position="160"/>
    </location>
</feature>
<feature type="transmembrane region" description="Helical" evidence="1">
    <location>
        <begin position="53"/>
        <end position="76"/>
    </location>
</feature>
<keyword evidence="4" id="KW-1185">Reference proteome</keyword>
<dbReference type="EMBL" id="QMEY01000011">
    <property type="protein sequence ID" value="RBQ17608.1"/>
    <property type="molecule type" value="Genomic_DNA"/>
</dbReference>
<keyword evidence="1" id="KW-0812">Transmembrane</keyword>
<feature type="transmembrane region" description="Helical" evidence="1">
    <location>
        <begin position="338"/>
        <end position="360"/>
    </location>
</feature>
<keyword evidence="3" id="KW-0808">Transferase</keyword>
<dbReference type="OrthoDB" id="7375713at2"/>
<comment type="caution">
    <text evidence="3">The sequence shown here is derived from an EMBL/GenBank/DDBJ whole genome shotgun (WGS) entry which is preliminary data.</text>
</comment>
<dbReference type="Proteomes" id="UP000253303">
    <property type="component" value="Unassembled WGS sequence"/>
</dbReference>
<feature type="transmembrane region" description="Helical" evidence="1">
    <location>
        <begin position="247"/>
        <end position="265"/>
    </location>
</feature>
<name>A0A366LUI7_9ACTN</name>
<dbReference type="AlphaFoldDB" id="A0A366LUI7"/>
<feature type="domain" description="Acyltransferase 3" evidence="2">
    <location>
        <begin position="12"/>
        <end position="357"/>
    </location>
</feature>
<keyword evidence="1" id="KW-1133">Transmembrane helix</keyword>
<reference evidence="3 4" key="1">
    <citation type="submission" date="2018-06" db="EMBL/GenBank/DDBJ databases">
        <title>Sphaerisporangium craniellae sp. nov., isolated from a marine sponge in the South China Sea.</title>
        <authorList>
            <person name="Li L."/>
        </authorList>
    </citation>
    <scope>NUCLEOTIDE SEQUENCE [LARGE SCALE GENOMIC DNA]</scope>
    <source>
        <strain evidence="3 4">LHW63015</strain>
    </source>
</reference>
<feature type="transmembrane region" description="Helical" evidence="1">
    <location>
        <begin position="97"/>
        <end position="124"/>
    </location>
</feature>
<dbReference type="InterPro" id="IPR002656">
    <property type="entry name" value="Acyl_transf_3_dom"/>
</dbReference>
<evidence type="ECO:0000313" key="4">
    <source>
        <dbReference type="Proteomes" id="UP000253303"/>
    </source>
</evidence>
<feature type="transmembrane region" description="Helical" evidence="1">
    <location>
        <begin position="21"/>
        <end position="41"/>
    </location>
</feature>
<keyword evidence="3" id="KW-0012">Acyltransferase</keyword>
<dbReference type="GO" id="GO:0016747">
    <property type="term" value="F:acyltransferase activity, transferring groups other than amino-acyl groups"/>
    <property type="evidence" value="ECO:0007669"/>
    <property type="project" value="InterPro"/>
</dbReference>
<evidence type="ECO:0000313" key="3">
    <source>
        <dbReference type="EMBL" id="RBQ17608.1"/>
    </source>
</evidence>
<dbReference type="InterPro" id="IPR050623">
    <property type="entry name" value="Glucan_succinyl_AcylTrfase"/>
</dbReference>
<evidence type="ECO:0000256" key="1">
    <source>
        <dbReference type="SAM" id="Phobius"/>
    </source>
</evidence>
<sequence length="370" mass="39901">MTVRPLFKTRLHYIDNLRTALTVLVVLHHVAVTYGNIPAWYHFEPARDASGVALDIFVAVNQAFFMGFFFLIAGMFTPGAHDRKGGRGFLRDRLIRLGIPLLVYLLVLRPLAVFGSYDAVAAAAGRTDLPYWMFYLVTWDPGPMWFVEVLLLFAAVYALYRRRASGPPAPAATPAPPPLRAVVWFTAGLAAVTFLWRLVVPVGLYIPVIGLPTPSHLPQYAALFAVGVMAHRRGWAQALPARARRAGFAAAGVSTLLLLPVVALAPQGGLAQTLAQSVWEAVFAVGVIVGLLTLFRDRYAGQGRAAGFLSGHAFTVYIIHPVVLVAISTAVAGLHAAAIVKFALVAVIALPVCWGLAYLIKSLPHAGRVL</sequence>
<feature type="transmembrane region" description="Helical" evidence="1">
    <location>
        <begin position="181"/>
        <end position="205"/>
    </location>
</feature>
<accession>A0A366LUI7</accession>
<organism evidence="3 4">
    <name type="scientific">Spongiactinospora rosea</name>
    <dbReference type="NCBI Taxonomy" id="2248750"/>
    <lineage>
        <taxon>Bacteria</taxon>
        <taxon>Bacillati</taxon>
        <taxon>Actinomycetota</taxon>
        <taxon>Actinomycetes</taxon>
        <taxon>Streptosporangiales</taxon>
        <taxon>Streptosporangiaceae</taxon>
        <taxon>Spongiactinospora</taxon>
    </lineage>
</organism>
<dbReference type="RefSeq" id="WP_113983174.1">
    <property type="nucleotide sequence ID" value="NZ_QMEY01000011.1"/>
</dbReference>
<evidence type="ECO:0000259" key="2">
    <source>
        <dbReference type="Pfam" id="PF01757"/>
    </source>
</evidence>
<feature type="transmembrane region" description="Helical" evidence="1">
    <location>
        <begin position="307"/>
        <end position="332"/>
    </location>
</feature>
<proteinExistence type="predicted"/>